<evidence type="ECO:0000256" key="1">
    <source>
        <dbReference type="ARBA" id="ARBA00022679"/>
    </source>
</evidence>
<proteinExistence type="predicted"/>
<dbReference type="EMBL" id="JAUTXY010000012">
    <property type="protein sequence ID" value="MEE2060326.1"/>
    <property type="molecule type" value="Genomic_DNA"/>
</dbReference>
<dbReference type="InterPro" id="IPR036890">
    <property type="entry name" value="HATPase_C_sf"/>
</dbReference>
<organism evidence="6 7">
    <name type="scientific">Rhodococcus artemisiae</name>
    <dbReference type="NCBI Taxonomy" id="714159"/>
    <lineage>
        <taxon>Bacteria</taxon>
        <taxon>Bacillati</taxon>
        <taxon>Actinomycetota</taxon>
        <taxon>Actinomycetes</taxon>
        <taxon>Mycobacteriales</taxon>
        <taxon>Nocardiaceae</taxon>
        <taxon>Rhodococcus</taxon>
    </lineage>
</organism>
<dbReference type="InterPro" id="IPR050482">
    <property type="entry name" value="Sensor_HK_TwoCompSys"/>
</dbReference>
<evidence type="ECO:0000313" key="6">
    <source>
        <dbReference type="EMBL" id="MEE2060326.1"/>
    </source>
</evidence>
<evidence type="ECO:0000313" key="7">
    <source>
        <dbReference type="Proteomes" id="UP001336020"/>
    </source>
</evidence>
<feature type="transmembrane region" description="Helical" evidence="4">
    <location>
        <begin position="147"/>
        <end position="167"/>
    </location>
</feature>
<gene>
    <name evidence="6" type="ORF">Q7514_22655</name>
</gene>
<feature type="transmembrane region" description="Helical" evidence="4">
    <location>
        <begin position="49"/>
        <end position="66"/>
    </location>
</feature>
<dbReference type="SUPFAM" id="SSF55874">
    <property type="entry name" value="ATPase domain of HSP90 chaperone/DNA topoisomerase II/histidine kinase"/>
    <property type="match status" value="1"/>
</dbReference>
<keyword evidence="4" id="KW-0812">Transmembrane</keyword>
<feature type="domain" description="Signal transduction histidine kinase subgroup 3 dimerisation and phosphoacceptor" evidence="5">
    <location>
        <begin position="185"/>
        <end position="249"/>
    </location>
</feature>
<dbReference type="Proteomes" id="UP001336020">
    <property type="component" value="Unassembled WGS sequence"/>
</dbReference>
<keyword evidence="2 6" id="KW-0418">Kinase</keyword>
<dbReference type="Gene3D" id="1.20.5.1930">
    <property type="match status" value="1"/>
</dbReference>
<keyword evidence="4" id="KW-0472">Membrane</keyword>
<dbReference type="GO" id="GO:0016301">
    <property type="term" value="F:kinase activity"/>
    <property type="evidence" value="ECO:0007669"/>
    <property type="project" value="UniProtKB-KW"/>
</dbReference>
<reference evidence="6 7" key="1">
    <citation type="submission" date="2023-07" db="EMBL/GenBank/DDBJ databases">
        <authorList>
            <person name="Girao M."/>
            <person name="Carvalho M.F."/>
        </authorList>
    </citation>
    <scope>NUCLEOTIDE SEQUENCE [LARGE SCALE GENOMIC DNA]</scope>
    <source>
        <strain evidence="6 7">YIM65754</strain>
    </source>
</reference>
<dbReference type="PANTHER" id="PTHR24421">
    <property type="entry name" value="NITRATE/NITRITE SENSOR PROTEIN NARX-RELATED"/>
    <property type="match status" value="1"/>
</dbReference>
<dbReference type="PANTHER" id="PTHR24421:SF63">
    <property type="entry name" value="SENSOR HISTIDINE KINASE DESK"/>
    <property type="match status" value="1"/>
</dbReference>
<sequence>MAVTDKRSTDPRAEDPWIRFGWFMATVWLLFLIYPLAEVLTTGSALGKTLGTVGIAAFALVYIHGFRTLYKELAPPSRIAAIHLPLLVLLICAVGLHIGPAALGMGAFVVSFAMFTLTFVPRMIVLAVVTTACLLVPWLNGTLRDDFFYTLIVVLVGAITAVIRAVGDRDDEYNALRNELVIADERDRVARDVHDVLGHSLTAVTVKAELAERLIDIDPERAKAELAAIRALTREALGEVRATVTGLRVARLADELDRSRTALDDAGIRVELRGDASVVDPRYRLVLGWVLREAVTNVVRHSNARTCVIDLGGESLSVVDDGVGIDGSRDGNGLRGLRDRVRSAGGRFAVGAGPDGAGTDLKVVFG</sequence>
<feature type="transmembrane region" description="Helical" evidence="4">
    <location>
        <begin position="123"/>
        <end position="141"/>
    </location>
</feature>
<keyword evidence="7" id="KW-1185">Reference proteome</keyword>
<accession>A0ABU7LFK0</accession>
<dbReference type="InterPro" id="IPR011712">
    <property type="entry name" value="Sig_transdc_His_kin_sub3_dim/P"/>
</dbReference>
<evidence type="ECO:0000256" key="2">
    <source>
        <dbReference type="ARBA" id="ARBA00022777"/>
    </source>
</evidence>
<protein>
    <submittedName>
        <fullName evidence="6">Sensor histidine kinase</fullName>
    </submittedName>
</protein>
<name>A0ABU7LFK0_9NOCA</name>
<evidence type="ECO:0000256" key="4">
    <source>
        <dbReference type="SAM" id="Phobius"/>
    </source>
</evidence>
<keyword evidence="1" id="KW-0808">Transferase</keyword>
<keyword evidence="3" id="KW-0902">Two-component regulatory system</keyword>
<feature type="transmembrane region" description="Helical" evidence="4">
    <location>
        <begin position="20"/>
        <end position="37"/>
    </location>
</feature>
<comment type="caution">
    <text evidence="6">The sequence shown here is derived from an EMBL/GenBank/DDBJ whole genome shotgun (WGS) entry which is preliminary data.</text>
</comment>
<evidence type="ECO:0000259" key="5">
    <source>
        <dbReference type="Pfam" id="PF07730"/>
    </source>
</evidence>
<feature type="transmembrane region" description="Helical" evidence="4">
    <location>
        <begin position="86"/>
        <end position="111"/>
    </location>
</feature>
<dbReference type="Gene3D" id="3.30.565.10">
    <property type="entry name" value="Histidine kinase-like ATPase, C-terminal domain"/>
    <property type="match status" value="1"/>
</dbReference>
<evidence type="ECO:0000256" key="3">
    <source>
        <dbReference type="ARBA" id="ARBA00023012"/>
    </source>
</evidence>
<dbReference type="CDD" id="cd16917">
    <property type="entry name" value="HATPase_UhpB-NarQ-NarX-like"/>
    <property type="match status" value="1"/>
</dbReference>
<keyword evidence="4" id="KW-1133">Transmembrane helix</keyword>
<dbReference type="RefSeq" id="WP_330135515.1">
    <property type="nucleotide sequence ID" value="NZ_JAUTXY010000012.1"/>
</dbReference>
<dbReference type="Pfam" id="PF07730">
    <property type="entry name" value="HisKA_3"/>
    <property type="match status" value="1"/>
</dbReference>